<evidence type="ECO:0000313" key="1">
    <source>
        <dbReference type="EMBL" id="KAF8778833.1"/>
    </source>
</evidence>
<sequence>MLKVLPHCIQVQIKYHCLTVKKSAARLNAASMLNECETAQRWKDLGPKPKIAETPANDLTPETVQLRYLAFESFKKNRSELVVIRSYTNE</sequence>
<proteinExistence type="predicted"/>
<dbReference type="AlphaFoldDB" id="A0A8T0ESD1"/>
<gene>
    <name evidence="1" type="ORF">HNY73_015519</name>
</gene>
<accession>A0A8T0ESD1</accession>
<reference evidence="1" key="2">
    <citation type="submission" date="2020-06" db="EMBL/GenBank/DDBJ databases">
        <authorList>
            <person name="Sheffer M."/>
        </authorList>
    </citation>
    <scope>NUCLEOTIDE SEQUENCE</scope>
</reference>
<protein>
    <submittedName>
        <fullName evidence="1">Uncharacterized protein</fullName>
    </submittedName>
</protein>
<dbReference type="Proteomes" id="UP000807504">
    <property type="component" value="Unassembled WGS sequence"/>
</dbReference>
<name>A0A8T0ESD1_ARGBR</name>
<comment type="caution">
    <text evidence="1">The sequence shown here is derived from an EMBL/GenBank/DDBJ whole genome shotgun (WGS) entry which is preliminary data.</text>
</comment>
<evidence type="ECO:0000313" key="2">
    <source>
        <dbReference type="Proteomes" id="UP000807504"/>
    </source>
</evidence>
<reference evidence="1" key="1">
    <citation type="journal article" date="2020" name="bioRxiv">
        <title>Chromosome-level reference genome of the European wasp spider Argiope bruennichi: a resource for studies on range expansion and evolutionary adaptation.</title>
        <authorList>
            <person name="Sheffer M.M."/>
            <person name="Hoppe A."/>
            <person name="Krehenwinkel H."/>
            <person name="Uhl G."/>
            <person name="Kuss A.W."/>
            <person name="Jensen L."/>
            <person name="Jensen C."/>
            <person name="Gillespie R.G."/>
            <person name="Hoff K.J."/>
            <person name="Prost S."/>
        </authorList>
    </citation>
    <scope>NUCLEOTIDE SEQUENCE</scope>
</reference>
<keyword evidence="2" id="KW-1185">Reference proteome</keyword>
<dbReference type="EMBL" id="JABXBU010002072">
    <property type="protein sequence ID" value="KAF8778833.1"/>
    <property type="molecule type" value="Genomic_DNA"/>
</dbReference>
<organism evidence="1 2">
    <name type="scientific">Argiope bruennichi</name>
    <name type="common">Wasp spider</name>
    <name type="synonym">Aranea bruennichi</name>
    <dbReference type="NCBI Taxonomy" id="94029"/>
    <lineage>
        <taxon>Eukaryota</taxon>
        <taxon>Metazoa</taxon>
        <taxon>Ecdysozoa</taxon>
        <taxon>Arthropoda</taxon>
        <taxon>Chelicerata</taxon>
        <taxon>Arachnida</taxon>
        <taxon>Araneae</taxon>
        <taxon>Araneomorphae</taxon>
        <taxon>Entelegynae</taxon>
        <taxon>Araneoidea</taxon>
        <taxon>Araneidae</taxon>
        <taxon>Argiope</taxon>
    </lineage>
</organism>